<sequence length="123" mass="13255">MFEVVMSFAVFAGDTLVGHSELELGDPPMGVAFGKFIPTEGYQLIRHECRTNHADQSALALKVKTPAGEWIPCAGVGVLDDSDHADPGDEPYVEATVLGIPYLVYSELFPAHLAAYEKRFSGG</sequence>
<reference evidence="1" key="1">
    <citation type="submission" date="2021-11" db="EMBL/GenBank/DDBJ databases">
        <title>BS-T2-15 a new species belonging to the Comamonadaceae family isolated from the soil of a French oak forest.</title>
        <authorList>
            <person name="Mieszkin S."/>
            <person name="Alain K."/>
        </authorList>
    </citation>
    <scope>NUCLEOTIDE SEQUENCE</scope>
    <source>
        <strain evidence="1">BS-T2-15</strain>
    </source>
</reference>
<dbReference type="Proteomes" id="UP001139353">
    <property type="component" value="Unassembled WGS sequence"/>
</dbReference>
<comment type="caution">
    <text evidence="1">The sequence shown here is derived from an EMBL/GenBank/DDBJ whole genome shotgun (WGS) entry which is preliminary data.</text>
</comment>
<keyword evidence="2" id="KW-1185">Reference proteome</keyword>
<gene>
    <name evidence="1" type="ORF">LPC04_20810</name>
</gene>
<accession>A0A9X1YKU4</accession>
<dbReference type="EMBL" id="JAJLJH010000007">
    <property type="protein sequence ID" value="MCK9688154.1"/>
    <property type="molecule type" value="Genomic_DNA"/>
</dbReference>
<protein>
    <submittedName>
        <fullName evidence="1">Uncharacterized protein</fullName>
    </submittedName>
</protein>
<name>A0A9X1YKU4_9BURK</name>
<evidence type="ECO:0000313" key="1">
    <source>
        <dbReference type="EMBL" id="MCK9688154.1"/>
    </source>
</evidence>
<dbReference type="RefSeq" id="WP_275684198.1">
    <property type="nucleotide sequence ID" value="NZ_JAJLJH010000007.1"/>
</dbReference>
<dbReference type="AlphaFoldDB" id="A0A9X1YKU4"/>
<evidence type="ECO:0000313" key="2">
    <source>
        <dbReference type="Proteomes" id="UP001139353"/>
    </source>
</evidence>
<organism evidence="1 2">
    <name type="scientific">Scleromatobacter humisilvae</name>
    <dbReference type="NCBI Taxonomy" id="2897159"/>
    <lineage>
        <taxon>Bacteria</taxon>
        <taxon>Pseudomonadati</taxon>
        <taxon>Pseudomonadota</taxon>
        <taxon>Betaproteobacteria</taxon>
        <taxon>Burkholderiales</taxon>
        <taxon>Sphaerotilaceae</taxon>
        <taxon>Scleromatobacter</taxon>
    </lineage>
</organism>
<proteinExistence type="predicted"/>